<comment type="similarity">
    <text evidence="2">Belongs to the RbfA family.</text>
</comment>
<dbReference type="OrthoDB" id="307788at2"/>
<dbReference type="EMBL" id="FYEK01000015">
    <property type="protein sequence ID" value="SNB61541.1"/>
    <property type="molecule type" value="Genomic_DNA"/>
</dbReference>
<dbReference type="AlphaFoldDB" id="A0A212QQH2"/>
<keyword evidence="4" id="KW-1185">Reference proteome</keyword>
<comment type="subcellular location">
    <subcellularLocation>
        <location evidence="2">Cytoplasm</location>
    </subcellularLocation>
</comment>
<accession>A0A212QQH2</accession>
<reference evidence="4" key="1">
    <citation type="submission" date="2017-06" db="EMBL/GenBank/DDBJ databases">
        <authorList>
            <person name="Varghese N."/>
            <person name="Submissions S."/>
        </authorList>
    </citation>
    <scope>NUCLEOTIDE SEQUENCE [LARGE SCALE GENOMIC DNA]</scope>
    <source>
        <strain evidence="4">JAD2</strain>
    </source>
</reference>
<organism evidence="3 4">
    <name type="scientific">Thermoflexus hugenholtzii JAD2</name>
    <dbReference type="NCBI Taxonomy" id="877466"/>
    <lineage>
        <taxon>Bacteria</taxon>
        <taxon>Bacillati</taxon>
        <taxon>Chloroflexota</taxon>
        <taxon>Thermoflexia</taxon>
        <taxon>Thermoflexales</taxon>
        <taxon>Thermoflexaceae</taxon>
        <taxon>Thermoflexus</taxon>
    </lineage>
</organism>
<dbReference type="InterPro" id="IPR023799">
    <property type="entry name" value="RbfA_dom_sf"/>
</dbReference>
<dbReference type="PROSITE" id="PS01319">
    <property type="entry name" value="RBFA"/>
    <property type="match status" value="1"/>
</dbReference>
<dbReference type="GO" id="GO:0030490">
    <property type="term" value="P:maturation of SSU-rRNA"/>
    <property type="evidence" value="ECO:0007669"/>
    <property type="project" value="UniProtKB-UniRule"/>
</dbReference>
<keyword evidence="1 2" id="KW-0690">Ribosome biogenesis</keyword>
<dbReference type="GO" id="GO:0005829">
    <property type="term" value="C:cytosol"/>
    <property type="evidence" value="ECO:0007669"/>
    <property type="project" value="TreeGrafter"/>
</dbReference>
<sequence length="122" mass="13907">MGERRQRRIGELLREELSALIGELKDPRVAGVTVTAVEPAPDLTIAKVYVTTWPADPARREEVLAGLEHAKGYLKHELAGRVILRRIPDLVFKWDDTFDRADRIERLISRLHGEKEQPSDES</sequence>
<comment type="function">
    <text evidence="2">One of several proteins that assist in the late maturation steps of the functional core of the 30S ribosomal subunit. Associates with free 30S ribosomal subunits (but not with 30S subunits that are part of 70S ribosomes or polysomes). Required for efficient processing of 16S rRNA. May interact with the 5'-terminal helix region of 16S rRNA.</text>
</comment>
<evidence type="ECO:0000256" key="2">
    <source>
        <dbReference type="HAMAP-Rule" id="MF_00003"/>
    </source>
</evidence>
<dbReference type="HAMAP" id="MF_00003">
    <property type="entry name" value="RbfA"/>
    <property type="match status" value="1"/>
</dbReference>
<proteinExistence type="inferred from homology"/>
<dbReference type="FunCoup" id="A0A212QQH2">
    <property type="interactions" value="371"/>
</dbReference>
<dbReference type="InParanoid" id="A0A212QQH2"/>
<dbReference type="InterPro" id="IPR015946">
    <property type="entry name" value="KH_dom-like_a/b"/>
</dbReference>
<dbReference type="Pfam" id="PF02033">
    <property type="entry name" value="RBFA"/>
    <property type="match status" value="1"/>
</dbReference>
<dbReference type="NCBIfam" id="TIGR00082">
    <property type="entry name" value="rbfA"/>
    <property type="match status" value="1"/>
</dbReference>
<comment type="subunit">
    <text evidence="2">Monomer. Binds 30S ribosomal subunits, but not 50S ribosomal subunits or 70S ribosomes.</text>
</comment>
<dbReference type="PANTHER" id="PTHR33515:SF1">
    <property type="entry name" value="RIBOSOME-BINDING FACTOR A, CHLOROPLASTIC-RELATED"/>
    <property type="match status" value="1"/>
</dbReference>
<dbReference type="InterPro" id="IPR020053">
    <property type="entry name" value="Ribosome-bd_factorA_CS"/>
</dbReference>
<name>A0A212QQH2_9CHLR</name>
<dbReference type="GO" id="GO:0043024">
    <property type="term" value="F:ribosomal small subunit binding"/>
    <property type="evidence" value="ECO:0007669"/>
    <property type="project" value="TreeGrafter"/>
</dbReference>
<keyword evidence="2" id="KW-0963">Cytoplasm</keyword>
<evidence type="ECO:0000313" key="4">
    <source>
        <dbReference type="Proteomes" id="UP000197025"/>
    </source>
</evidence>
<dbReference type="Gene3D" id="3.30.300.20">
    <property type="match status" value="1"/>
</dbReference>
<evidence type="ECO:0000313" key="3">
    <source>
        <dbReference type="EMBL" id="SNB61541.1"/>
    </source>
</evidence>
<protein>
    <recommendedName>
        <fullName evidence="2">Ribosome-binding factor A</fullName>
    </recommendedName>
</protein>
<dbReference type="PANTHER" id="PTHR33515">
    <property type="entry name" value="RIBOSOME-BINDING FACTOR A, CHLOROPLASTIC-RELATED"/>
    <property type="match status" value="1"/>
</dbReference>
<dbReference type="SUPFAM" id="SSF89919">
    <property type="entry name" value="Ribosome-binding factor A, RbfA"/>
    <property type="match status" value="1"/>
</dbReference>
<evidence type="ECO:0000256" key="1">
    <source>
        <dbReference type="ARBA" id="ARBA00022517"/>
    </source>
</evidence>
<dbReference type="RefSeq" id="WP_088570526.1">
    <property type="nucleotide sequence ID" value="NZ_FYEK01000015.1"/>
</dbReference>
<gene>
    <name evidence="2" type="primary">rbfA</name>
    <name evidence="3" type="ORF">SAMN02746019_00003310</name>
</gene>
<dbReference type="InterPro" id="IPR000238">
    <property type="entry name" value="RbfA"/>
</dbReference>
<dbReference type="Proteomes" id="UP000197025">
    <property type="component" value="Unassembled WGS sequence"/>
</dbReference>